<dbReference type="AlphaFoldDB" id="A0A1H5YGC7"/>
<dbReference type="Pfam" id="PF10087">
    <property type="entry name" value="DUF2325"/>
    <property type="match status" value="1"/>
</dbReference>
<proteinExistence type="inferred from homology"/>
<evidence type="ECO:0000313" key="3">
    <source>
        <dbReference type="Proteomes" id="UP000236753"/>
    </source>
</evidence>
<comment type="similarity">
    <text evidence="1">Belongs to the UPF0751 family.</text>
</comment>
<sequence length="215" mass="24337">MKFLKKQAAMTTSCTIFHYHYPIPSYAETSSRCEDGLHKFIKYAHFLKQNLMLLKQKIIKEQSSATKDSRIVNWAPLIKASSSIEIIGDTNHDSQTGTYYNNSLNGKTILCVGGKIKLYPEYNQIVKNSGGTFISFHGDLNDSLDNLFLLMEKTADMIICPVDCVNHTVFQTIKYYCKSSGKPCVLLDRSAINSFIMGVRMLALMMAEKTDKIRH</sequence>
<dbReference type="Gene3D" id="3.50.30.30">
    <property type="match status" value="1"/>
</dbReference>
<dbReference type="Proteomes" id="UP000236753">
    <property type="component" value="Unassembled WGS sequence"/>
</dbReference>
<evidence type="ECO:0000313" key="2">
    <source>
        <dbReference type="EMBL" id="SEG23108.1"/>
    </source>
</evidence>
<gene>
    <name evidence="2" type="ORF">SAMN05216334_1573</name>
</gene>
<evidence type="ECO:0008006" key="4">
    <source>
        <dbReference type="Google" id="ProtNLM"/>
    </source>
</evidence>
<dbReference type="OrthoDB" id="5296275at2"/>
<dbReference type="EMBL" id="FNUX01000057">
    <property type="protein sequence ID" value="SEG23108.1"/>
    <property type="molecule type" value="Genomic_DNA"/>
</dbReference>
<organism evidence="2 3">
    <name type="scientific">Nitrosomonas ureae</name>
    <dbReference type="NCBI Taxonomy" id="44577"/>
    <lineage>
        <taxon>Bacteria</taxon>
        <taxon>Pseudomonadati</taxon>
        <taxon>Pseudomonadota</taxon>
        <taxon>Betaproteobacteria</taxon>
        <taxon>Nitrosomonadales</taxon>
        <taxon>Nitrosomonadaceae</taxon>
        <taxon>Nitrosomonas</taxon>
    </lineage>
</organism>
<protein>
    <recommendedName>
        <fullName evidence="4">DUF2325 domain-containing protein</fullName>
    </recommendedName>
</protein>
<name>A0A1H5YGC7_9PROT</name>
<reference evidence="2 3" key="1">
    <citation type="submission" date="2016-10" db="EMBL/GenBank/DDBJ databases">
        <authorList>
            <person name="de Groot N.N."/>
        </authorList>
    </citation>
    <scope>NUCLEOTIDE SEQUENCE [LARGE SCALE GENOMIC DNA]</scope>
    <source>
        <strain evidence="2 3">Nm13</strain>
    </source>
</reference>
<dbReference type="RefSeq" id="WP_103967710.1">
    <property type="nucleotide sequence ID" value="NZ_FNUX01000057.1"/>
</dbReference>
<evidence type="ECO:0000256" key="1">
    <source>
        <dbReference type="ARBA" id="ARBA00007189"/>
    </source>
</evidence>
<dbReference type="InterPro" id="IPR016772">
    <property type="entry name" value="UCP020408"/>
</dbReference>
<accession>A0A1H5YGC7</accession>